<dbReference type="EnsemblPlants" id="MELO3C034495.2.1">
    <property type="protein sequence ID" value="MELO3C034495.2.1"/>
    <property type="gene ID" value="MELO3C034495.2"/>
</dbReference>
<dbReference type="Gramene" id="MELO3C034495.2.1">
    <property type="protein sequence ID" value="MELO3C034495.2.1"/>
    <property type="gene ID" value="MELO3C034495.2"/>
</dbReference>
<proteinExistence type="predicted"/>
<accession>A0A9I9EIY7</accession>
<dbReference type="AlphaFoldDB" id="A0A9I9EIY7"/>
<protein>
    <submittedName>
        <fullName evidence="1">Uncharacterized protein</fullName>
    </submittedName>
</protein>
<reference evidence="1" key="1">
    <citation type="submission" date="2023-03" db="UniProtKB">
        <authorList>
            <consortium name="EnsemblPlants"/>
        </authorList>
    </citation>
    <scope>IDENTIFICATION</scope>
</reference>
<name>A0A9I9EIY7_CUCME</name>
<organism evidence="1">
    <name type="scientific">Cucumis melo</name>
    <name type="common">Muskmelon</name>
    <dbReference type="NCBI Taxonomy" id="3656"/>
    <lineage>
        <taxon>Eukaryota</taxon>
        <taxon>Viridiplantae</taxon>
        <taxon>Streptophyta</taxon>
        <taxon>Embryophyta</taxon>
        <taxon>Tracheophyta</taxon>
        <taxon>Spermatophyta</taxon>
        <taxon>Magnoliopsida</taxon>
        <taxon>eudicotyledons</taxon>
        <taxon>Gunneridae</taxon>
        <taxon>Pentapetalae</taxon>
        <taxon>rosids</taxon>
        <taxon>fabids</taxon>
        <taxon>Cucurbitales</taxon>
        <taxon>Cucurbitaceae</taxon>
        <taxon>Benincaseae</taxon>
        <taxon>Cucumis</taxon>
    </lineage>
</organism>
<sequence length="75" mass="9104">MKCDVVEMLTGLQVAPTKYRLFWTSSITFQLRLKSFSIKSIRHCTFTRRIWPMCFGIYMNRFETRERLDHFKDCS</sequence>
<evidence type="ECO:0000313" key="1">
    <source>
        <dbReference type="EnsemblPlants" id="MELO3C034495.2.1"/>
    </source>
</evidence>